<sequence>MGRGRAYENENGNLGDQNENVLTIVIDEATGCSTREAPEESRTRIYRNMQQYPDAAKVPGILVVRVDSAIYFSNYNSVKERRETFNHLASWLEDARQHANLNMTIMLIGNKSNLVHRRAVSKEEGEQFCEGKWAFILGDIGNLLIFLQT</sequence>
<evidence type="ECO:0000313" key="2">
    <source>
        <dbReference type="Proteomes" id="UP000828048"/>
    </source>
</evidence>
<keyword evidence="2" id="KW-1185">Reference proteome</keyword>
<accession>A0ACB7XR38</accession>
<reference evidence="1 2" key="1">
    <citation type="journal article" date="2021" name="Hortic Res">
        <title>High-quality reference genome and annotation aids understanding of berry development for evergreen blueberry (Vaccinium darrowii).</title>
        <authorList>
            <person name="Yu J."/>
            <person name="Hulse-Kemp A.M."/>
            <person name="Babiker E."/>
            <person name="Staton M."/>
        </authorList>
    </citation>
    <scope>NUCLEOTIDE SEQUENCE [LARGE SCALE GENOMIC DNA]</scope>
    <source>
        <strain evidence="2">cv. NJ 8807/NJ 8810</strain>
        <tissue evidence="1">Young leaf</tissue>
    </source>
</reference>
<evidence type="ECO:0000313" key="1">
    <source>
        <dbReference type="EMBL" id="KAH7843437.1"/>
    </source>
</evidence>
<gene>
    <name evidence="1" type="ORF">Vadar_016658</name>
</gene>
<dbReference type="EMBL" id="CM037151">
    <property type="protein sequence ID" value="KAH7843437.1"/>
    <property type="molecule type" value="Genomic_DNA"/>
</dbReference>
<protein>
    <submittedName>
        <fullName evidence="1">Uncharacterized protein</fullName>
    </submittedName>
</protein>
<organism evidence="1 2">
    <name type="scientific">Vaccinium darrowii</name>
    <dbReference type="NCBI Taxonomy" id="229202"/>
    <lineage>
        <taxon>Eukaryota</taxon>
        <taxon>Viridiplantae</taxon>
        <taxon>Streptophyta</taxon>
        <taxon>Embryophyta</taxon>
        <taxon>Tracheophyta</taxon>
        <taxon>Spermatophyta</taxon>
        <taxon>Magnoliopsida</taxon>
        <taxon>eudicotyledons</taxon>
        <taxon>Gunneridae</taxon>
        <taxon>Pentapetalae</taxon>
        <taxon>asterids</taxon>
        <taxon>Ericales</taxon>
        <taxon>Ericaceae</taxon>
        <taxon>Vaccinioideae</taxon>
        <taxon>Vaccinieae</taxon>
        <taxon>Vaccinium</taxon>
    </lineage>
</organism>
<dbReference type="Proteomes" id="UP000828048">
    <property type="component" value="Chromosome 1"/>
</dbReference>
<proteinExistence type="predicted"/>
<comment type="caution">
    <text evidence="1">The sequence shown here is derived from an EMBL/GenBank/DDBJ whole genome shotgun (WGS) entry which is preliminary data.</text>
</comment>
<name>A0ACB7XR38_9ERIC</name>